<name>A0ABQ8X9E1_9EUKA</name>
<evidence type="ECO:0000313" key="4">
    <source>
        <dbReference type="Proteomes" id="UP001150062"/>
    </source>
</evidence>
<organism evidence="3 4">
    <name type="scientific">Anaeramoeba flamelloides</name>
    <dbReference type="NCBI Taxonomy" id="1746091"/>
    <lineage>
        <taxon>Eukaryota</taxon>
        <taxon>Metamonada</taxon>
        <taxon>Anaeramoebidae</taxon>
        <taxon>Anaeramoeba</taxon>
    </lineage>
</organism>
<evidence type="ECO:0000313" key="3">
    <source>
        <dbReference type="EMBL" id="KAJ6229176.1"/>
    </source>
</evidence>
<feature type="region of interest" description="Disordered" evidence="2">
    <location>
        <begin position="312"/>
        <end position="366"/>
    </location>
</feature>
<comment type="caution">
    <text evidence="3">The sequence shown here is derived from an EMBL/GenBank/DDBJ whole genome shotgun (WGS) entry which is preliminary data.</text>
</comment>
<evidence type="ECO:0000256" key="2">
    <source>
        <dbReference type="SAM" id="MobiDB-lite"/>
    </source>
</evidence>
<gene>
    <name evidence="3" type="ORF">M0813_08093</name>
</gene>
<accession>A0ABQ8X9E1</accession>
<feature type="coiled-coil region" evidence="1">
    <location>
        <begin position="72"/>
        <end position="141"/>
    </location>
</feature>
<protein>
    <submittedName>
        <fullName evidence="3">Uncharacterized protein</fullName>
    </submittedName>
</protein>
<feature type="compositionally biased region" description="Basic and acidic residues" evidence="2">
    <location>
        <begin position="312"/>
        <end position="344"/>
    </location>
</feature>
<evidence type="ECO:0000256" key="1">
    <source>
        <dbReference type="SAM" id="Coils"/>
    </source>
</evidence>
<reference evidence="3" key="1">
    <citation type="submission" date="2022-08" db="EMBL/GenBank/DDBJ databases">
        <title>Novel sulfate-reducing endosymbionts in the free-living metamonad Anaeramoeba.</title>
        <authorList>
            <person name="Jerlstrom-Hultqvist J."/>
            <person name="Cepicka I."/>
            <person name="Gallot-Lavallee L."/>
            <person name="Salas-Leiva D."/>
            <person name="Curtis B.A."/>
            <person name="Zahonova K."/>
            <person name="Pipaliya S."/>
            <person name="Dacks J."/>
            <person name="Roger A.J."/>
        </authorList>
    </citation>
    <scope>NUCLEOTIDE SEQUENCE</scope>
    <source>
        <strain evidence="3">Schooner1</strain>
    </source>
</reference>
<feature type="coiled-coil region" evidence="1">
    <location>
        <begin position="191"/>
        <end position="225"/>
    </location>
</feature>
<dbReference type="EMBL" id="JAOAOG010000323">
    <property type="protein sequence ID" value="KAJ6229176.1"/>
    <property type="molecule type" value="Genomic_DNA"/>
</dbReference>
<feature type="region of interest" description="Disordered" evidence="2">
    <location>
        <begin position="1"/>
        <end position="21"/>
    </location>
</feature>
<proteinExistence type="predicted"/>
<feature type="region of interest" description="Disordered" evidence="2">
    <location>
        <begin position="273"/>
        <end position="300"/>
    </location>
</feature>
<keyword evidence="1" id="KW-0175">Coiled coil</keyword>
<keyword evidence="4" id="KW-1185">Reference proteome</keyword>
<sequence>MSSETKKIEQEQNRLNQSEDYKKIEEEKTDIGIEDEIEGINQQIETILLQIKIKEAENEIYTEEKLRDQILLDQFQKKCKGCKAEIKKIKKTISLIRKKNEMLDGNIKKLIQQEEEHQFEKFNLEKETQIIQNDLDKAQQRTKKLCQMEELLLLQIESYQRKIIDTKNELLTIPREKKQLEQTTTVLQSQLTKITKNLNLLNTNYQKLNNQVEKMKEAINKLALKKTTLPQLFQKEDQIKYNENTYPPPIDKIQNNCQDNFFLLYLNKKNEKGYGEEDPKKNQAQENCFDKDNSNETRQFCGTNVDTDIIVETKIEKEKKKKEEKENKENKEKDKEEKEKEHQIRVHNSNKQMDLEKSSETNDNED</sequence>
<feature type="compositionally biased region" description="Basic and acidic residues" evidence="2">
    <location>
        <begin position="273"/>
        <end position="295"/>
    </location>
</feature>
<dbReference type="Proteomes" id="UP001150062">
    <property type="component" value="Unassembled WGS sequence"/>
</dbReference>